<proteinExistence type="predicted"/>
<dbReference type="KEGG" id="pif:PITG_10670"/>
<dbReference type="EMBL" id="DS028137">
    <property type="protein sequence ID" value="EEY58577.1"/>
    <property type="molecule type" value="Genomic_DNA"/>
</dbReference>
<accession>D0NGT8</accession>
<feature type="region of interest" description="Disordered" evidence="1">
    <location>
        <begin position="79"/>
        <end position="104"/>
    </location>
</feature>
<evidence type="ECO:0000313" key="3">
    <source>
        <dbReference type="Proteomes" id="UP000006643"/>
    </source>
</evidence>
<feature type="compositionally biased region" description="Polar residues" evidence="1">
    <location>
        <begin position="83"/>
        <end position="94"/>
    </location>
</feature>
<sequence>MAPSREIVARFSSLSAAKFPRAYAASCFCMSVPERSSVTRGGMAPSLAIATQLSSLLLAIVPNVSADQSFWLAVPCSRRATRGDNTPASRSLSPSPRVAKQEQRIDADWISGWAASRMHPRGASNSDSLILE</sequence>
<protein>
    <submittedName>
        <fullName evidence="2">Uncharacterized protein</fullName>
    </submittedName>
</protein>
<evidence type="ECO:0000313" key="2">
    <source>
        <dbReference type="EMBL" id="EEY58577.1"/>
    </source>
</evidence>
<keyword evidence="3" id="KW-1185">Reference proteome</keyword>
<dbReference type="VEuPathDB" id="FungiDB:PITG_10670"/>
<evidence type="ECO:0000256" key="1">
    <source>
        <dbReference type="SAM" id="MobiDB-lite"/>
    </source>
</evidence>
<reference evidence="3" key="1">
    <citation type="journal article" date="2009" name="Nature">
        <title>Genome sequence and analysis of the Irish potato famine pathogen Phytophthora infestans.</title>
        <authorList>
            <consortium name="The Broad Institute Genome Sequencing Platform"/>
            <person name="Haas B.J."/>
            <person name="Kamoun S."/>
            <person name="Zody M.C."/>
            <person name="Jiang R.H."/>
            <person name="Handsaker R.E."/>
            <person name="Cano L.M."/>
            <person name="Grabherr M."/>
            <person name="Kodira C.D."/>
            <person name="Raffaele S."/>
            <person name="Torto-Alalibo T."/>
            <person name="Bozkurt T.O."/>
            <person name="Ah-Fong A.M."/>
            <person name="Alvarado L."/>
            <person name="Anderson V.L."/>
            <person name="Armstrong M.R."/>
            <person name="Avrova A."/>
            <person name="Baxter L."/>
            <person name="Beynon J."/>
            <person name="Boevink P.C."/>
            <person name="Bollmann S.R."/>
            <person name="Bos J.I."/>
            <person name="Bulone V."/>
            <person name="Cai G."/>
            <person name="Cakir C."/>
            <person name="Carrington J.C."/>
            <person name="Chawner M."/>
            <person name="Conti L."/>
            <person name="Costanzo S."/>
            <person name="Ewan R."/>
            <person name="Fahlgren N."/>
            <person name="Fischbach M.A."/>
            <person name="Fugelstad J."/>
            <person name="Gilroy E.M."/>
            <person name="Gnerre S."/>
            <person name="Green P.J."/>
            <person name="Grenville-Briggs L.J."/>
            <person name="Griffith J."/>
            <person name="Grunwald N.J."/>
            <person name="Horn K."/>
            <person name="Horner N.R."/>
            <person name="Hu C.H."/>
            <person name="Huitema E."/>
            <person name="Jeong D.H."/>
            <person name="Jones A.M."/>
            <person name="Jones J.D."/>
            <person name="Jones R.W."/>
            <person name="Karlsson E.K."/>
            <person name="Kunjeti S.G."/>
            <person name="Lamour K."/>
            <person name="Liu Z."/>
            <person name="Ma L."/>
            <person name="Maclean D."/>
            <person name="Chibucos M.C."/>
            <person name="McDonald H."/>
            <person name="McWalters J."/>
            <person name="Meijer H.J."/>
            <person name="Morgan W."/>
            <person name="Morris P.F."/>
            <person name="Munro C.A."/>
            <person name="O'Neill K."/>
            <person name="Ospina-Giraldo M."/>
            <person name="Pinzon A."/>
            <person name="Pritchard L."/>
            <person name="Ramsahoye B."/>
            <person name="Ren Q."/>
            <person name="Restrepo S."/>
            <person name="Roy S."/>
            <person name="Sadanandom A."/>
            <person name="Savidor A."/>
            <person name="Schornack S."/>
            <person name="Schwartz D.C."/>
            <person name="Schumann U.D."/>
            <person name="Schwessinger B."/>
            <person name="Seyer L."/>
            <person name="Sharpe T."/>
            <person name="Silvar C."/>
            <person name="Song J."/>
            <person name="Studholme D.J."/>
            <person name="Sykes S."/>
            <person name="Thines M."/>
            <person name="van de Vondervoort P.J."/>
            <person name="Phuntumart V."/>
            <person name="Wawra S."/>
            <person name="Weide R."/>
            <person name="Win J."/>
            <person name="Young C."/>
            <person name="Zhou S."/>
            <person name="Fry W."/>
            <person name="Meyers B.C."/>
            <person name="van West P."/>
            <person name="Ristaino J."/>
            <person name="Govers F."/>
            <person name="Birch P.R."/>
            <person name="Whisson S.C."/>
            <person name="Judelson H.S."/>
            <person name="Nusbaum C."/>
        </authorList>
    </citation>
    <scope>NUCLEOTIDE SEQUENCE [LARGE SCALE GENOMIC DNA]</scope>
    <source>
        <strain evidence="3">T30-4</strain>
    </source>
</reference>
<dbReference type="HOGENOM" id="CLU_1921213_0_0_1"/>
<dbReference type="AlphaFoldDB" id="D0NGT8"/>
<gene>
    <name evidence="2" type="ORF">PITG_10670</name>
</gene>
<organism evidence="2 3">
    <name type="scientific">Phytophthora infestans (strain T30-4)</name>
    <name type="common">Potato late blight agent</name>
    <dbReference type="NCBI Taxonomy" id="403677"/>
    <lineage>
        <taxon>Eukaryota</taxon>
        <taxon>Sar</taxon>
        <taxon>Stramenopiles</taxon>
        <taxon>Oomycota</taxon>
        <taxon>Peronosporomycetes</taxon>
        <taxon>Peronosporales</taxon>
        <taxon>Peronosporaceae</taxon>
        <taxon>Phytophthora</taxon>
    </lineage>
</organism>
<name>D0NGT8_PHYIT</name>
<dbReference type="GeneID" id="9471060"/>
<dbReference type="InParanoid" id="D0NGT8"/>
<dbReference type="Proteomes" id="UP000006643">
    <property type="component" value="Unassembled WGS sequence"/>
</dbReference>
<dbReference type="RefSeq" id="XP_002901521.1">
    <property type="nucleotide sequence ID" value="XM_002901475.1"/>
</dbReference>